<protein>
    <submittedName>
        <fullName evidence="2">Uncharacterized protein</fullName>
    </submittedName>
</protein>
<proteinExistence type="predicted"/>
<feature type="compositionally biased region" description="Low complexity" evidence="1">
    <location>
        <begin position="90"/>
        <end position="102"/>
    </location>
</feature>
<name>A0ABN9A0D7_RANTA</name>
<evidence type="ECO:0000256" key="1">
    <source>
        <dbReference type="SAM" id="MobiDB-lite"/>
    </source>
</evidence>
<feature type="region of interest" description="Disordered" evidence="1">
    <location>
        <begin position="1"/>
        <end position="21"/>
    </location>
</feature>
<accession>A0ABN9A0D7</accession>
<feature type="region of interest" description="Disordered" evidence="1">
    <location>
        <begin position="44"/>
        <end position="149"/>
    </location>
</feature>
<organism evidence="2 3">
    <name type="scientific">Rangifer tarandus platyrhynchus</name>
    <name type="common">Svalbard reindeer</name>
    <dbReference type="NCBI Taxonomy" id="3082113"/>
    <lineage>
        <taxon>Eukaryota</taxon>
        <taxon>Metazoa</taxon>
        <taxon>Chordata</taxon>
        <taxon>Craniata</taxon>
        <taxon>Vertebrata</taxon>
        <taxon>Euteleostomi</taxon>
        <taxon>Mammalia</taxon>
        <taxon>Eutheria</taxon>
        <taxon>Laurasiatheria</taxon>
        <taxon>Artiodactyla</taxon>
        <taxon>Ruminantia</taxon>
        <taxon>Pecora</taxon>
        <taxon>Cervidae</taxon>
        <taxon>Odocoileinae</taxon>
        <taxon>Rangifer</taxon>
    </lineage>
</organism>
<feature type="compositionally biased region" description="Pro residues" evidence="1">
    <location>
        <begin position="116"/>
        <end position="126"/>
    </location>
</feature>
<feature type="compositionally biased region" description="Basic residues" evidence="1">
    <location>
        <begin position="55"/>
        <end position="65"/>
    </location>
</feature>
<feature type="compositionally biased region" description="Basic and acidic residues" evidence="1">
    <location>
        <begin position="67"/>
        <end position="78"/>
    </location>
</feature>
<dbReference type="EMBL" id="OX459944">
    <property type="protein sequence ID" value="CAI9178481.1"/>
    <property type="molecule type" value="Genomic_DNA"/>
</dbReference>
<reference evidence="2" key="1">
    <citation type="submission" date="2023-04" db="EMBL/GenBank/DDBJ databases">
        <authorList>
            <consortium name="ELIXIR-Norway"/>
        </authorList>
    </citation>
    <scope>NUCLEOTIDE SEQUENCE [LARGE SCALE GENOMIC DNA]</scope>
</reference>
<sequence>MRTVSGTSVMTPSSLTRHSLASPPTQLLDFQKAHLLDVQTTGKWCLGTAGPTHSLHPRGPRRGGRRPFSERGREGGRKEGRRARGGSGRGSFARGGLARGASPPEAVYKSWGGREPSPPVRAPPEQRPVLSAPRRGPPGRAPAPRRLRT</sequence>
<gene>
    <name evidence="2" type="ORF">MRATA1EN1_LOCUS27443</name>
</gene>
<keyword evidence="3" id="KW-1185">Reference proteome</keyword>
<evidence type="ECO:0000313" key="3">
    <source>
        <dbReference type="Proteomes" id="UP001176941"/>
    </source>
</evidence>
<evidence type="ECO:0000313" key="2">
    <source>
        <dbReference type="EMBL" id="CAI9178481.1"/>
    </source>
</evidence>
<dbReference type="Proteomes" id="UP001176941">
    <property type="component" value="Chromosome 8"/>
</dbReference>